<dbReference type="OrthoDB" id="8564954at2"/>
<sequence>MKQTLFTLALSGLALTTFAQKSADIQAIKGQCGCQAVTFKYAETFSPSKEYKFKDRKELGGLEYVFVDEETPDKLVLMHLLVINDSTVIKHWREDWKYQNTDLLAYEDGHNWKYKAISPKEAKGQWSQQVFEVDDSPRYEGSATWFHADGRHVWENTTDAPLPRREYTTRNDYNVMRRTNRIVITSYGYLHDQDNGKILRTLDGEKIIAYEKGINDYRRVNVNACKAAKDWWTKNRTFWVDVRNVWGDIIARKKGIQLEKNAGGKSLSQSLNDLADAYAKAPKPTAENKAEIRSTIEKFLKNKELIGMK</sequence>
<evidence type="ECO:0000256" key="1">
    <source>
        <dbReference type="SAM" id="SignalP"/>
    </source>
</evidence>
<feature type="signal peptide" evidence="1">
    <location>
        <begin position="1"/>
        <end position="19"/>
    </location>
</feature>
<evidence type="ECO:0000313" key="2">
    <source>
        <dbReference type="EMBL" id="SDM96210.1"/>
    </source>
</evidence>
<keyword evidence="1" id="KW-0732">Signal</keyword>
<evidence type="ECO:0000313" key="3">
    <source>
        <dbReference type="Proteomes" id="UP000198901"/>
    </source>
</evidence>
<name>A0A1G9XHK5_9BACT</name>
<proteinExistence type="predicted"/>
<dbReference type="InterPro" id="IPR046715">
    <property type="entry name" value="DUF6607"/>
</dbReference>
<dbReference type="RefSeq" id="WP_093208244.1">
    <property type="nucleotide sequence ID" value="NZ_FNGS01000011.1"/>
</dbReference>
<accession>A0A1G9XHK5</accession>
<dbReference type="Pfam" id="PF20311">
    <property type="entry name" value="DUF6607"/>
    <property type="match status" value="1"/>
</dbReference>
<gene>
    <name evidence="2" type="ORF">SAMN04488090_4621</name>
</gene>
<feature type="chain" id="PRO_5011661432" evidence="1">
    <location>
        <begin position="20"/>
        <end position="309"/>
    </location>
</feature>
<dbReference type="STRING" id="563176.SAMN04488090_4621"/>
<dbReference type="EMBL" id="FNGS01000011">
    <property type="protein sequence ID" value="SDM96210.1"/>
    <property type="molecule type" value="Genomic_DNA"/>
</dbReference>
<reference evidence="2 3" key="1">
    <citation type="submission" date="2016-10" db="EMBL/GenBank/DDBJ databases">
        <authorList>
            <person name="de Groot N.N."/>
        </authorList>
    </citation>
    <scope>NUCLEOTIDE SEQUENCE [LARGE SCALE GENOMIC DNA]</scope>
    <source>
        <strain evidence="2 3">DSM 21668</strain>
    </source>
</reference>
<dbReference type="Proteomes" id="UP000198901">
    <property type="component" value="Unassembled WGS sequence"/>
</dbReference>
<dbReference type="AlphaFoldDB" id="A0A1G9XHK5"/>
<keyword evidence="3" id="KW-1185">Reference proteome</keyword>
<organism evidence="2 3">
    <name type="scientific">Siphonobacter aquaeclarae</name>
    <dbReference type="NCBI Taxonomy" id="563176"/>
    <lineage>
        <taxon>Bacteria</taxon>
        <taxon>Pseudomonadati</taxon>
        <taxon>Bacteroidota</taxon>
        <taxon>Cytophagia</taxon>
        <taxon>Cytophagales</taxon>
        <taxon>Cytophagaceae</taxon>
        <taxon>Siphonobacter</taxon>
    </lineage>
</organism>
<protein>
    <submittedName>
        <fullName evidence="2">Uncharacterized protein</fullName>
    </submittedName>
</protein>